<dbReference type="RefSeq" id="WP_273620133.1">
    <property type="nucleotide sequence ID" value="NZ_CP117418.1"/>
</dbReference>
<sequence>MTKPAQAVAPLLIPEGGGPLPRPWIEAQRVPLWPAGVPGKGFAPRERRADWPQTFLSNIAEPELRLFRAARPNGKALLVIPGGAYNFVSIRNEGVDVARVFNAAGYHVYVLVYRLPGEGWANRADVPLMDAQRAMRVIHSRAAQDGVSDPDIAVIGFSAGGHLAASLLTEFDEKLAPPVDAIDGLDARPHAGILVYPVISMTVPYTHVWSAQTLLGTAPDAALIARRSPVQHVTAQTPPVFLVHALDDDAVPYQNSLMMADALTKAGHAPEMHLFAEGKHGFGIGPSNGSAGQWTALAQKWLERLA</sequence>
<geneLocation type="plasmid" evidence="3 4">
    <name>unnamed1</name>
</geneLocation>
<dbReference type="Pfam" id="PF20434">
    <property type="entry name" value="BD-FAE"/>
    <property type="match status" value="1"/>
</dbReference>
<dbReference type="PANTHER" id="PTHR48081:SF6">
    <property type="entry name" value="PEPTIDASE S9 PROLYL OLIGOPEPTIDASE CATALYTIC DOMAIN-CONTAINING PROTEIN"/>
    <property type="match status" value="1"/>
</dbReference>
<dbReference type="Gene3D" id="3.40.50.1820">
    <property type="entry name" value="alpha/beta hydrolase"/>
    <property type="match status" value="1"/>
</dbReference>
<accession>A0ABY7U2Z4</accession>
<dbReference type="EMBL" id="CP117418">
    <property type="protein sequence ID" value="WCT79861.1"/>
    <property type="molecule type" value="Genomic_DNA"/>
</dbReference>
<gene>
    <name evidence="3" type="ORF">PQ457_17510</name>
</gene>
<name>A0ABY7U2Z4_9SPHN</name>
<dbReference type="GO" id="GO:0016787">
    <property type="term" value="F:hydrolase activity"/>
    <property type="evidence" value="ECO:0007669"/>
    <property type="project" value="UniProtKB-KW"/>
</dbReference>
<dbReference type="InterPro" id="IPR029058">
    <property type="entry name" value="AB_hydrolase_fold"/>
</dbReference>
<feature type="domain" description="BD-FAE-like" evidence="2">
    <location>
        <begin position="75"/>
        <end position="263"/>
    </location>
</feature>
<evidence type="ECO:0000259" key="2">
    <source>
        <dbReference type="Pfam" id="PF20434"/>
    </source>
</evidence>
<dbReference type="PANTHER" id="PTHR48081">
    <property type="entry name" value="AB HYDROLASE SUPERFAMILY PROTEIN C4A8.06C"/>
    <property type="match status" value="1"/>
</dbReference>
<keyword evidence="4" id="KW-1185">Reference proteome</keyword>
<evidence type="ECO:0000313" key="3">
    <source>
        <dbReference type="EMBL" id="WCT79861.1"/>
    </source>
</evidence>
<proteinExistence type="predicted"/>
<reference evidence="3 4" key="1">
    <citation type="submission" date="2023-02" db="EMBL/GenBank/DDBJ databases">
        <title>Genome sequence of Novosphingobium humi KACC 19094.</title>
        <authorList>
            <person name="Kim S."/>
            <person name="Heo J."/>
            <person name="Kwon S.-W."/>
        </authorList>
    </citation>
    <scope>NUCLEOTIDE SEQUENCE [LARGE SCALE GENOMIC DNA]</scope>
    <source>
        <strain evidence="3 4">KACC 19094</strain>
        <plasmid evidence="3 4">unnamed1</plasmid>
    </source>
</reference>
<dbReference type="InterPro" id="IPR050300">
    <property type="entry name" value="GDXG_lipolytic_enzyme"/>
</dbReference>
<dbReference type="SUPFAM" id="SSF53474">
    <property type="entry name" value="alpha/beta-Hydrolases"/>
    <property type="match status" value="1"/>
</dbReference>
<dbReference type="Proteomes" id="UP001218231">
    <property type="component" value="Plasmid unnamed1"/>
</dbReference>
<keyword evidence="1 3" id="KW-0378">Hydrolase</keyword>
<keyword evidence="3" id="KW-0614">Plasmid</keyword>
<dbReference type="InterPro" id="IPR049492">
    <property type="entry name" value="BD-FAE-like_dom"/>
</dbReference>
<protein>
    <submittedName>
        <fullName evidence="3">Alpha/beta hydrolase</fullName>
    </submittedName>
</protein>
<organism evidence="3 4">
    <name type="scientific">Novosphingobium humi</name>
    <dbReference type="NCBI Taxonomy" id="2282397"/>
    <lineage>
        <taxon>Bacteria</taxon>
        <taxon>Pseudomonadati</taxon>
        <taxon>Pseudomonadota</taxon>
        <taxon>Alphaproteobacteria</taxon>
        <taxon>Sphingomonadales</taxon>
        <taxon>Sphingomonadaceae</taxon>
        <taxon>Novosphingobium</taxon>
    </lineage>
</organism>
<evidence type="ECO:0000313" key="4">
    <source>
        <dbReference type="Proteomes" id="UP001218231"/>
    </source>
</evidence>
<evidence type="ECO:0000256" key="1">
    <source>
        <dbReference type="ARBA" id="ARBA00022801"/>
    </source>
</evidence>